<dbReference type="RefSeq" id="WP_408085107.1">
    <property type="nucleotide sequence ID" value="NZ_JBELPZ010000009.1"/>
</dbReference>
<feature type="transmembrane region" description="Helical" evidence="1">
    <location>
        <begin position="140"/>
        <end position="161"/>
    </location>
</feature>
<feature type="domain" description="Acyltransferase 3" evidence="2">
    <location>
        <begin position="12"/>
        <end position="334"/>
    </location>
</feature>
<dbReference type="Pfam" id="PF01757">
    <property type="entry name" value="Acyl_transf_3"/>
    <property type="match status" value="1"/>
</dbReference>
<accession>A0ABW8YZQ1</accession>
<dbReference type="GO" id="GO:0016746">
    <property type="term" value="F:acyltransferase activity"/>
    <property type="evidence" value="ECO:0007669"/>
    <property type="project" value="UniProtKB-KW"/>
</dbReference>
<feature type="transmembrane region" description="Helical" evidence="1">
    <location>
        <begin position="12"/>
        <end position="31"/>
    </location>
</feature>
<comment type="caution">
    <text evidence="3">The sequence shown here is derived from an EMBL/GenBank/DDBJ whole genome shotgun (WGS) entry which is preliminary data.</text>
</comment>
<feature type="transmembrane region" description="Helical" evidence="1">
    <location>
        <begin position="248"/>
        <end position="266"/>
    </location>
</feature>
<keyword evidence="3" id="KW-0808">Transferase</keyword>
<gene>
    <name evidence="3" type="ORF">ABS766_10525</name>
</gene>
<sequence length="370" mass="42965">MATLQQNIRLTQLDGLRGIFALIVAVFHFSHFSQVKNATYLSNFVISQGDLFVDFFFVLSGFVISLNYYNKIHTRADFLKYLKKRFLRLYPLLFYTCIVFVLFMLVAGKLSNSELVVESLNTILLLNSTVLLSDSAGMNYPSWSISSEMISYFIFGCLTLFTKWRTKYIAAVLLVACAIFLFSVNSYMETCRWGFVRGLLCFITGYYSFLAFKRYNPLTIPAFLDYLMPVLLLFILYIRFHYNHENKLFTMIVIPPFFGFFIFIYAQSKSYLVKLLNTTPLQFLGKISYSVYLNHAVVMLVLFKIAFGLLKLPVANSTTAFVLIAYIILLIIYSYLTYFFIEYKGQKLIKTKIFSRHNNAHIPDDYVNKN</sequence>
<evidence type="ECO:0000313" key="3">
    <source>
        <dbReference type="EMBL" id="MFL9844852.1"/>
    </source>
</evidence>
<dbReference type="EMBL" id="JBELPZ010000009">
    <property type="protein sequence ID" value="MFL9844852.1"/>
    <property type="molecule type" value="Genomic_DNA"/>
</dbReference>
<feature type="transmembrane region" description="Helical" evidence="1">
    <location>
        <begin position="319"/>
        <end position="341"/>
    </location>
</feature>
<evidence type="ECO:0000313" key="4">
    <source>
        <dbReference type="Proteomes" id="UP001629156"/>
    </source>
</evidence>
<feature type="transmembrane region" description="Helical" evidence="1">
    <location>
        <begin position="168"/>
        <end position="188"/>
    </location>
</feature>
<feature type="transmembrane region" description="Helical" evidence="1">
    <location>
        <begin position="51"/>
        <end position="69"/>
    </location>
</feature>
<feature type="transmembrane region" description="Helical" evidence="1">
    <location>
        <begin position="89"/>
        <end position="107"/>
    </location>
</feature>
<feature type="transmembrane region" description="Helical" evidence="1">
    <location>
        <begin position="194"/>
        <end position="212"/>
    </location>
</feature>
<keyword evidence="4" id="KW-1185">Reference proteome</keyword>
<keyword evidence="3" id="KW-0012">Acyltransferase</keyword>
<name>A0ABW8YZQ1_9FLAO</name>
<dbReference type="PANTHER" id="PTHR23028:SF131">
    <property type="entry name" value="BLR2367 PROTEIN"/>
    <property type="match status" value="1"/>
</dbReference>
<dbReference type="InterPro" id="IPR050879">
    <property type="entry name" value="Acyltransferase_3"/>
</dbReference>
<dbReference type="EC" id="2.3.-.-" evidence="3"/>
<organism evidence="3 4">
    <name type="scientific">Flavobacterium rhizosphaerae</name>
    <dbReference type="NCBI Taxonomy" id="3163298"/>
    <lineage>
        <taxon>Bacteria</taxon>
        <taxon>Pseudomonadati</taxon>
        <taxon>Bacteroidota</taxon>
        <taxon>Flavobacteriia</taxon>
        <taxon>Flavobacteriales</taxon>
        <taxon>Flavobacteriaceae</taxon>
        <taxon>Flavobacterium</taxon>
    </lineage>
</organism>
<proteinExistence type="predicted"/>
<keyword evidence="1" id="KW-0472">Membrane</keyword>
<protein>
    <submittedName>
        <fullName evidence="3">Acyltransferase</fullName>
        <ecNumber evidence="3">2.3.-.-</ecNumber>
    </submittedName>
</protein>
<feature type="transmembrane region" description="Helical" evidence="1">
    <location>
        <begin position="224"/>
        <end position="242"/>
    </location>
</feature>
<dbReference type="PANTHER" id="PTHR23028">
    <property type="entry name" value="ACETYLTRANSFERASE"/>
    <property type="match status" value="1"/>
</dbReference>
<reference evidence="3 4" key="1">
    <citation type="submission" date="2024-06" db="EMBL/GenBank/DDBJ databases">
        <authorList>
            <person name="Kaempfer P."/>
            <person name="Viver T."/>
        </authorList>
    </citation>
    <scope>NUCLEOTIDE SEQUENCE [LARGE SCALE GENOMIC DNA]</scope>
    <source>
        <strain evidence="3 4">ST-119</strain>
    </source>
</reference>
<evidence type="ECO:0000256" key="1">
    <source>
        <dbReference type="SAM" id="Phobius"/>
    </source>
</evidence>
<keyword evidence="1" id="KW-0812">Transmembrane</keyword>
<keyword evidence="1" id="KW-1133">Transmembrane helix</keyword>
<dbReference type="InterPro" id="IPR002656">
    <property type="entry name" value="Acyl_transf_3_dom"/>
</dbReference>
<feature type="transmembrane region" description="Helical" evidence="1">
    <location>
        <begin position="287"/>
        <end position="307"/>
    </location>
</feature>
<evidence type="ECO:0000259" key="2">
    <source>
        <dbReference type="Pfam" id="PF01757"/>
    </source>
</evidence>
<dbReference type="Proteomes" id="UP001629156">
    <property type="component" value="Unassembled WGS sequence"/>
</dbReference>